<evidence type="ECO:0000313" key="7">
    <source>
        <dbReference type="Proteomes" id="UP000216164"/>
    </source>
</evidence>
<reference evidence="6 7" key="1">
    <citation type="submission" date="2017-04" db="EMBL/GenBank/DDBJ databases">
        <title>Genome Announcement: Closed genomes of Ralstonia solanacearum strains K60, UW551, and UW700.</title>
        <authorList>
            <person name="Hayes M."/>
            <person name="Macintyre A.M."/>
            <person name="Allen C."/>
        </authorList>
    </citation>
    <scope>NUCLEOTIDE SEQUENCE [LARGE SCALE GENOMIC DNA]</scope>
    <source>
        <strain evidence="6 7">UW25</strain>
    </source>
</reference>
<dbReference type="Proteomes" id="UP000216164">
    <property type="component" value="Unassembled WGS sequence"/>
</dbReference>
<evidence type="ECO:0000256" key="2">
    <source>
        <dbReference type="ARBA" id="ARBA00022679"/>
    </source>
</evidence>
<dbReference type="InterPro" id="IPR042081">
    <property type="entry name" value="RNA_2'-PTrans_C"/>
</dbReference>
<comment type="function">
    <text evidence="4 5">Removes the 2'-phosphate from RNA via an intermediate in which the phosphate is ADP-ribosylated by NAD followed by a presumed transesterification to release the RNA and generate ADP-ribose 1''-2''-cyclic phosphate (APPR&gt;P). May function as an ADP-ribosylase.</text>
</comment>
<evidence type="ECO:0000256" key="4">
    <source>
        <dbReference type="ARBA" id="ARBA00025212"/>
    </source>
</evidence>
<proteinExistence type="inferred from homology"/>
<dbReference type="PANTHER" id="PTHR12684:SF2">
    <property type="entry name" value="TRNA 2'-PHOSPHOTRANSFERASE 1"/>
    <property type="match status" value="1"/>
</dbReference>
<dbReference type="InterPro" id="IPR022928">
    <property type="entry name" value="RNA_2'-PTrans_KptA"/>
</dbReference>
<dbReference type="EMBL" id="NCTK01000002">
    <property type="protein sequence ID" value="OYQ09308.1"/>
    <property type="molecule type" value="Genomic_DNA"/>
</dbReference>
<evidence type="ECO:0000313" key="6">
    <source>
        <dbReference type="EMBL" id="OYQ09308.1"/>
    </source>
</evidence>
<dbReference type="GO" id="GO:0006388">
    <property type="term" value="P:tRNA splicing, via endonucleolytic cleavage and ligation"/>
    <property type="evidence" value="ECO:0007669"/>
    <property type="project" value="UniProtKB-UniRule"/>
</dbReference>
<dbReference type="EC" id="2.7.1.-" evidence="5"/>
<accession>A0AAP8D1Q6</accession>
<gene>
    <name evidence="5" type="primary">kptA</name>
    <name evidence="6" type="ORF">B7R77_20410</name>
</gene>
<dbReference type="InterPro" id="IPR002745">
    <property type="entry name" value="Ptrans_KptA/Tpt1"/>
</dbReference>
<dbReference type="InterPro" id="IPR042080">
    <property type="entry name" value="RNA_2'-PTrans_N"/>
</dbReference>
<sequence length="185" mass="20681">MTTDLTQLDEVSKYLSYILRHEPHAIGLQLDSEGWADIDSLIACASKQGRVIDKAMIQAVVATNNKKRFTISDDHQRIRAVQGHSISTVQPTYPERVPPEVLYHGTATRFLASIREQGLKAGSRHHVHLSLDIPTAIAVGKRHGKPVALEIQALRMHQQGFKFFLAENKVWLTDAVPAEFIRAVD</sequence>
<dbReference type="PANTHER" id="PTHR12684">
    <property type="entry name" value="PUTATIVE PHOSPHOTRANSFERASE"/>
    <property type="match status" value="1"/>
</dbReference>
<evidence type="ECO:0000256" key="5">
    <source>
        <dbReference type="HAMAP-Rule" id="MF_00299"/>
    </source>
</evidence>
<dbReference type="Gene3D" id="1.10.10.970">
    <property type="entry name" value="RNA 2'-phosphotransferase, Tpt1/KptA family, N-terminal domain"/>
    <property type="match status" value="1"/>
</dbReference>
<dbReference type="AlphaFoldDB" id="A0AAP8D1Q6"/>
<evidence type="ECO:0000256" key="1">
    <source>
        <dbReference type="ARBA" id="ARBA00009836"/>
    </source>
</evidence>
<dbReference type="GO" id="GO:0003950">
    <property type="term" value="F:NAD+ poly-ADP-ribosyltransferase activity"/>
    <property type="evidence" value="ECO:0007669"/>
    <property type="project" value="InterPro"/>
</dbReference>
<dbReference type="Gene3D" id="3.20.170.30">
    <property type="match status" value="1"/>
</dbReference>
<evidence type="ECO:0000256" key="3">
    <source>
        <dbReference type="ARBA" id="ARBA00023027"/>
    </source>
</evidence>
<dbReference type="RefSeq" id="WP_094394793.1">
    <property type="nucleotide sequence ID" value="NZ_NCTK01000002.1"/>
</dbReference>
<dbReference type="NCBIfam" id="NF002014">
    <property type="entry name" value="PRK00819.1-4"/>
    <property type="match status" value="1"/>
</dbReference>
<dbReference type="Pfam" id="PF01885">
    <property type="entry name" value="PTS_2-RNA"/>
    <property type="match status" value="1"/>
</dbReference>
<organism evidence="6 7">
    <name type="scientific">Ralstonia solanacearum K60</name>
    <dbReference type="NCBI Taxonomy" id="1091042"/>
    <lineage>
        <taxon>Bacteria</taxon>
        <taxon>Pseudomonadati</taxon>
        <taxon>Pseudomonadota</taxon>
        <taxon>Betaproteobacteria</taxon>
        <taxon>Burkholderiales</taxon>
        <taxon>Burkholderiaceae</taxon>
        <taxon>Ralstonia</taxon>
        <taxon>Ralstonia solanacearum species complex</taxon>
    </lineage>
</organism>
<dbReference type="GO" id="GO:0000215">
    <property type="term" value="F:tRNA 2'-phosphotransferase activity"/>
    <property type="evidence" value="ECO:0007669"/>
    <property type="project" value="TreeGrafter"/>
</dbReference>
<protein>
    <recommendedName>
        <fullName evidence="5">Probable RNA 2'-phosphotransferase</fullName>
        <ecNumber evidence="5">2.7.1.-</ecNumber>
    </recommendedName>
</protein>
<keyword evidence="2 5" id="KW-0808">Transferase</keyword>
<dbReference type="SUPFAM" id="SSF56399">
    <property type="entry name" value="ADP-ribosylation"/>
    <property type="match status" value="1"/>
</dbReference>
<keyword evidence="3 5" id="KW-0520">NAD</keyword>
<comment type="caution">
    <text evidence="6">The sequence shown here is derived from an EMBL/GenBank/DDBJ whole genome shotgun (WGS) entry which is preliminary data.</text>
</comment>
<dbReference type="HAMAP" id="MF_00299">
    <property type="entry name" value="KptA"/>
    <property type="match status" value="1"/>
</dbReference>
<comment type="similarity">
    <text evidence="1 5">Belongs to the KptA/TPT1 family.</text>
</comment>
<name>A0AAP8D1Q6_RALSL</name>